<dbReference type="SUPFAM" id="SSF56762">
    <property type="entry name" value="HydB/Nqo4-like"/>
    <property type="match status" value="1"/>
</dbReference>
<protein>
    <submittedName>
        <fullName evidence="5">Ni,Fe-hydrogenase III large subunit</fullName>
    </submittedName>
</protein>
<gene>
    <name evidence="5" type="ORF">Acaty_c1419</name>
</gene>
<dbReference type="AlphaFoldDB" id="A0A059ZUN2"/>
<dbReference type="GO" id="GO:0048038">
    <property type="term" value="F:quinone binding"/>
    <property type="evidence" value="ECO:0007669"/>
    <property type="project" value="InterPro"/>
</dbReference>
<dbReference type="eggNOG" id="COG3262">
    <property type="taxonomic scope" value="Bacteria"/>
</dbReference>
<dbReference type="InterPro" id="IPR037232">
    <property type="entry name" value="NADH_quin_OxRdtase_su_C/D-like"/>
</dbReference>
<evidence type="ECO:0000259" key="3">
    <source>
        <dbReference type="Pfam" id="PF00329"/>
    </source>
</evidence>
<evidence type="ECO:0000256" key="1">
    <source>
        <dbReference type="ARBA" id="ARBA00023002"/>
    </source>
</evidence>
<dbReference type="Gene3D" id="3.30.460.80">
    <property type="entry name" value="NADH:ubiquinone oxidoreductase, 30kDa subunit"/>
    <property type="match status" value="1"/>
</dbReference>
<dbReference type="HOGENOM" id="CLU_015134_3_1_6"/>
<name>A0A059ZUN2_ACICK</name>
<evidence type="ECO:0000313" key="6">
    <source>
        <dbReference type="Proteomes" id="UP000005522"/>
    </source>
</evidence>
<keyword evidence="1" id="KW-0560">Oxidoreductase</keyword>
<organism evidence="5 6">
    <name type="scientific">Acidithiobacillus caldus (strain ATCC 51756 / DSM 8584 / KU)</name>
    <dbReference type="NCBI Taxonomy" id="637389"/>
    <lineage>
        <taxon>Bacteria</taxon>
        <taxon>Pseudomonadati</taxon>
        <taxon>Pseudomonadota</taxon>
        <taxon>Acidithiobacillia</taxon>
        <taxon>Acidithiobacillales</taxon>
        <taxon>Acidithiobacillaceae</taxon>
        <taxon>Acidithiobacillus</taxon>
    </lineage>
</organism>
<evidence type="ECO:0000259" key="4">
    <source>
        <dbReference type="Pfam" id="PF00346"/>
    </source>
</evidence>
<accession>A0A059ZUN2</accession>
<dbReference type="SUPFAM" id="SSF143243">
    <property type="entry name" value="Nqo5-like"/>
    <property type="match status" value="1"/>
</dbReference>
<dbReference type="Proteomes" id="UP000005522">
    <property type="component" value="Chromosome"/>
</dbReference>
<dbReference type="InterPro" id="IPR001135">
    <property type="entry name" value="NADH_Q_OxRdtase_suD"/>
</dbReference>
<dbReference type="Pfam" id="PF00346">
    <property type="entry name" value="Complex1_49kDa"/>
    <property type="match status" value="1"/>
</dbReference>
<dbReference type="PANTHER" id="PTHR43485">
    <property type="entry name" value="HYDROGENASE-4 COMPONENT G"/>
    <property type="match status" value="1"/>
</dbReference>
<evidence type="ECO:0000256" key="2">
    <source>
        <dbReference type="ARBA" id="ARBA00023027"/>
    </source>
</evidence>
<dbReference type="InterPro" id="IPR029014">
    <property type="entry name" value="NiFe-Hase_large"/>
</dbReference>
<feature type="domain" description="NADH-quinone oxidoreductase subunit D" evidence="4">
    <location>
        <begin position="283"/>
        <end position="437"/>
    </location>
</feature>
<dbReference type="PANTHER" id="PTHR43485:SF1">
    <property type="entry name" value="FORMATE HYDROGENLYASE SUBUNIT 5-RELATED"/>
    <property type="match status" value="1"/>
</dbReference>
<reference evidence="5 6" key="1">
    <citation type="journal article" date="2009" name="J. Bacteriol.">
        <title>Draft genome sequence of the extremely acidophilic bacterium Acidithiobacillus caldus ATCC 51756 reveals metabolic versatility in the genus Acidithiobacillus.</title>
        <authorList>
            <person name="Valdes J."/>
            <person name="Quatrini R."/>
            <person name="Hallberg K."/>
            <person name="Dopson M."/>
            <person name="Valenzuela P.D."/>
            <person name="Holmes D.S."/>
        </authorList>
    </citation>
    <scope>NUCLEOTIDE SEQUENCE [LARGE SCALE GENOMIC DNA]</scope>
    <source>
        <strain evidence="6">ATCC 51756 / DSM 8584 / KU</strain>
    </source>
</reference>
<dbReference type="GO" id="GO:0016651">
    <property type="term" value="F:oxidoreductase activity, acting on NAD(P)H"/>
    <property type="evidence" value="ECO:0007669"/>
    <property type="project" value="InterPro"/>
</dbReference>
<keyword evidence="2" id="KW-0520">NAD</keyword>
<dbReference type="Gene3D" id="1.10.645.10">
    <property type="entry name" value="Cytochrome-c3 Hydrogenase, chain B"/>
    <property type="match status" value="1"/>
</dbReference>
<dbReference type="KEGG" id="acz:Acaty_c1419"/>
<feature type="domain" description="NADH:ubiquinone oxidoreductase 30kDa subunit" evidence="3">
    <location>
        <begin position="60"/>
        <end position="133"/>
    </location>
</feature>
<dbReference type="RefSeq" id="WP_226824162.1">
    <property type="nucleotide sequence ID" value="NZ_CP005986.1"/>
</dbReference>
<proteinExistence type="predicted"/>
<dbReference type="Pfam" id="PF00329">
    <property type="entry name" value="Complex1_30kDa"/>
    <property type="match status" value="1"/>
</dbReference>
<dbReference type="EMBL" id="CP005986">
    <property type="protein sequence ID" value="AIA55285.1"/>
    <property type="molecule type" value="Genomic_DNA"/>
</dbReference>
<dbReference type="GO" id="GO:0008137">
    <property type="term" value="F:NADH dehydrogenase (ubiquinone) activity"/>
    <property type="evidence" value="ECO:0007669"/>
    <property type="project" value="InterPro"/>
</dbReference>
<evidence type="ECO:0000313" key="5">
    <source>
        <dbReference type="EMBL" id="AIA55285.1"/>
    </source>
</evidence>
<dbReference type="InterPro" id="IPR001268">
    <property type="entry name" value="NADH_UbQ_OxRdtase_30kDa_su"/>
</dbReference>
<dbReference type="InterPro" id="IPR052197">
    <property type="entry name" value="ComplexI_49kDa-like"/>
</dbReference>
<dbReference type="eggNOG" id="COG3261">
    <property type="taxonomic scope" value="Bacteria"/>
</dbReference>
<sequence length="517" mass="57466">MIKPSWFSETMGSFCLILAQPPIWRGRLAADYWQQLGQRIRQQGGRLLGIWGEHQDTAGANIHAFFLTESGYLWCTLPLPANLREFPSLSSVFPTACRQERAIRDLLGLEPLGNPDMRPWLRHAAWPANIHPLAMSDIPEDILSCAGEIDYSYRAPAGQDLHEIPVGPVHAGTIEPGHFRFTCLGEQIVQLEERLGYCHKGIERLFVGQPPDAALRLAGRVSGDSSVAYAWSYAMAVESVAEIELSQRALALRGLCLERERLANHLGDLGALGNDAGLAFALTQLLAIKEELLRENAEIFGHRYLMDVVQLGGVAVDLDGRALQHIEQSSKAWRRRLETLDLLLQEHAGLRDRLVATGPITAERAAYWGMAGLSGRASGQAWDLRTHFAPPPYDRYPMEISLARRGDVAARWAVRFAEVFRCLRWQENVVANLPGGSPRVALKAFPKDGEGLGICEGWRGEVFVALRLEDGHIARCHPHDPSWSLWPVLEEAVCQDIVADFPLINKSFNLSYSGQDL</sequence>
<dbReference type="GO" id="GO:0051287">
    <property type="term" value="F:NAD binding"/>
    <property type="evidence" value="ECO:0007669"/>
    <property type="project" value="InterPro"/>
</dbReference>